<comment type="caution">
    <text evidence="1">The sequence shown here is derived from an EMBL/GenBank/DDBJ whole genome shotgun (WGS) entry which is preliminary data.</text>
</comment>
<name>A0ABV8MB08_9ACTN</name>
<keyword evidence="2" id="KW-1185">Reference proteome</keyword>
<evidence type="ECO:0000313" key="1">
    <source>
        <dbReference type="EMBL" id="MFC4147385.1"/>
    </source>
</evidence>
<sequence length="128" mass="13247">MSRRRAPAPCTVTVCRGCCCGNTALAPDVDHAGQLATLRTALAGEAVVRVSDCLDLCAQANVVVVSPSDAGRAAGARPVWLGLVTDPGATDDLVTWVRAGGPGVADPPAALDLYLITPPRRLRQAFDR</sequence>
<proteinExistence type="predicted"/>
<accession>A0ABV8MB08</accession>
<protein>
    <submittedName>
        <fullName evidence="1">(2Fe-2S) ferredoxin domain-containing protein</fullName>
    </submittedName>
</protein>
<dbReference type="EMBL" id="JBHSBT010000015">
    <property type="protein sequence ID" value="MFC4147385.1"/>
    <property type="molecule type" value="Genomic_DNA"/>
</dbReference>
<evidence type="ECO:0000313" key="2">
    <source>
        <dbReference type="Proteomes" id="UP001595788"/>
    </source>
</evidence>
<gene>
    <name evidence="1" type="ORF">ACFO0M_14105</name>
</gene>
<organism evidence="1 2">
    <name type="scientific">Micromonospora mangrovi</name>
    <dbReference type="NCBI Taxonomy" id="1182597"/>
    <lineage>
        <taxon>Bacteria</taxon>
        <taxon>Bacillati</taxon>
        <taxon>Actinomycetota</taxon>
        <taxon>Actinomycetes</taxon>
        <taxon>Micromonosporales</taxon>
        <taxon>Micromonosporaceae</taxon>
        <taxon>Micromonospora</taxon>
    </lineage>
</organism>
<dbReference type="Proteomes" id="UP001595788">
    <property type="component" value="Unassembled WGS sequence"/>
</dbReference>
<dbReference type="RefSeq" id="WP_377522079.1">
    <property type="nucleotide sequence ID" value="NZ_JBHSBT010000015.1"/>
</dbReference>
<reference evidence="2" key="1">
    <citation type="journal article" date="2019" name="Int. J. Syst. Evol. Microbiol.">
        <title>The Global Catalogue of Microorganisms (GCM) 10K type strain sequencing project: providing services to taxonomists for standard genome sequencing and annotation.</title>
        <authorList>
            <consortium name="The Broad Institute Genomics Platform"/>
            <consortium name="The Broad Institute Genome Sequencing Center for Infectious Disease"/>
            <person name="Wu L."/>
            <person name="Ma J."/>
        </authorList>
    </citation>
    <scope>NUCLEOTIDE SEQUENCE [LARGE SCALE GENOMIC DNA]</scope>
    <source>
        <strain evidence="2">2803GPT1-18</strain>
    </source>
</reference>